<dbReference type="Proteomes" id="UP001150238">
    <property type="component" value="Unassembled WGS sequence"/>
</dbReference>
<evidence type="ECO:0000313" key="3">
    <source>
        <dbReference type="Proteomes" id="UP001150238"/>
    </source>
</evidence>
<protein>
    <submittedName>
        <fullName evidence="2">Uncharacterized protein</fullName>
    </submittedName>
</protein>
<gene>
    <name evidence="2" type="ORF">C8J55DRAFT_565868</name>
</gene>
<sequence length="163" mass="17632">MSDDQFRHVISQLPLSGRTATTTRATRRSSSSTPQPPPMLMLAPPSYVPQYPQGQQPQPQTQMQMQNQIQQSQTRYQHYQIPQPQLQSQPPAVAPVAPVAGTPISSSAQAYFTSYSSRLRTGATLLVQLTLFPGSTTTTASSSLPIPSTSSSSTLGTTTRPTR</sequence>
<evidence type="ECO:0000256" key="1">
    <source>
        <dbReference type="SAM" id="MobiDB-lite"/>
    </source>
</evidence>
<organism evidence="2 3">
    <name type="scientific">Lentinula lateritia</name>
    <dbReference type="NCBI Taxonomy" id="40482"/>
    <lineage>
        <taxon>Eukaryota</taxon>
        <taxon>Fungi</taxon>
        <taxon>Dikarya</taxon>
        <taxon>Basidiomycota</taxon>
        <taxon>Agaricomycotina</taxon>
        <taxon>Agaricomycetes</taxon>
        <taxon>Agaricomycetidae</taxon>
        <taxon>Agaricales</taxon>
        <taxon>Marasmiineae</taxon>
        <taxon>Omphalotaceae</taxon>
        <taxon>Lentinula</taxon>
    </lineage>
</organism>
<name>A0A9W8ZT09_9AGAR</name>
<feature type="region of interest" description="Disordered" evidence="1">
    <location>
        <begin position="136"/>
        <end position="163"/>
    </location>
</feature>
<feature type="compositionally biased region" description="Low complexity" evidence="1">
    <location>
        <begin position="40"/>
        <end position="74"/>
    </location>
</feature>
<feature type="compositionally biased region" description="Low complexity" evidence="1">
    <location>
        <begin position="82"/>
        <end position="95"/>
    </location>
</feature>
<reference evidence="2" key="2">
    <citation type="journal article" date="2023" name="Proc. Natl. Acad. Sci. U.S.A.">
        <title>A global phylogenomic analysis of the shiitake genus Lentinula.</title>
        <authorList>
            <person name="Sierra-Patev S."/>
            <person name="Min B."/>
            <person name="Naranjo-Ortiz M."/>
            <person name="Looney B."/>
            <person name="Konkel Z."/>
            <person name="Slot J.C."/>
            <person name="Sakamoto Y."/>
            <person name="Steenwyk J.L."/>
            <person name="Rokas A."/>
            <person name="Carro J."/>
            <person name="Camarero S."/>
            <person name="Ferreira P."/>
            <person name="Molpeceres G."/>
            <person name="Ruiz-Duenas F.J."/>
            <person name="Serrano A."/>
            <person name="Henrissat B."/>
            <person name="Drula E."/>
            <person name="Hughes K.W."/>
            <person name="Mata J.L."/>
            <person name="Ishikawa N.K."/>
            <person name="Vargas-Isla R."/>
            <person name="Ushijima S."/>
            <person name="Smith C.A."/>
            <person name="Donoghue J."/>
            <person name="Ahrendt S."/>
            <person name="Andreopoulos W."/>
            <person name="He G."/>
            <person name="LaButti K."/>
            <person name="Lipzen A."/>
            <person name="Ng V."/>
            <person name="Riley R."/>
            <person name="Sandor L."/>
            <person name="Barry K."/>
            <person name="Martinez A.T."/>
            <person name="Xiao Y."/>
            <person name="Gibbons J.G."/>
            <person name="Terashima K."/>
            <person name="Grigoriev I.V."/>
            <person name="Hibbett D."/>
        </authorList>
    </citation>
    <scope>NUCLEOTIDE SEQUENCE</scope>
    <source>
        <strain evidence="2">Sp2 HRB7682 ss15</strain>
    </source>
</reference>
<feature type="compositionally biased region" description="Low complexity" evidence="1">
    <location>
        <begin position="18"/>
        <end position="33"/>
    </location>
</feature>
<feature type="region of interest" description="Disordered" evidence="1">
    <location>
        <begin position="1"/>
        <end position="95"/>
    </location>
</feature>
<reference evidence="2" key="1">
    <citation type="submission" date="2022-08" db="EMBL/GenBank/DDBJ databases">
        <authorList>
            <consortium name="DOE Joint Genome Institute"/>
            <person name="Min B."/>
            <person name="Riley R."/>
            <person name="Sierra-Patev S."/>
            <person name="Naranjo-Ortiz M."/>
            <person name="Looney B."/>
            <person name="Konkel Z."/>
            <person name="Slot J.C."/>
            <person name="Sakamoto Y."/>
            <person name="Steenwyk J.L."/>
            <person name="Rokas A."/>
            <person name="Carro J."/>
            <person name="Camarero S."/>
            <person name="Ferreira P."/>
            <person name="Molpeceres G."/>
            <person name="Ruiz-Duenas F.J."/>
            <person name="Serrano A."/>
            <person name="Henrissat B."/>
            <person name="Drula E."/>
            <person name="Hughes K.W."/>
            <person name="Mata J.L."/>
            <person name="Ishikawa N.K."/>
            <person name="Vargas-Isla R."/>
            <person name="Ushijima S."/>
            <person name="Smith C.A."/>
            <person name="Ahrendt S."/>
            <person name="Andreopoulos W."/>
            <person name="He G."/>
            <person name="Labutti K."/>
            <person name="Lipzen A."/>
            <person name="Ng V."/>
            <person name="Sandor L."/>
            <person name="Barry K."/>
            <person name="Martinez A.T."/>
            <person name="Xiao Y."/>
            <person name="Gibbons J.G."/>
            <person name="Terashima K."/>
            <person name="Hibbett D.S."/>
            <person name="Grigoriev I.V."/>
        </authorList>
    </citation>
    <scope>NUCLEOTIDE SEQUENCE</scope>
    <source>
        <strain evidence="2">Sp2 HRB7682 ss15</strain>
    </source>
</reference>
<evidence type="ECO:0000313" key="2">
    <source>
        <dbReference type="EMBL" id="KAJ4466157.1"/>
    </source>
</evidence>
<comment type="caution">
    <text evidence="2">The sequence shown here is derived from an EMBL/GenBank/DDBJ whole genome shotgun (WGS) entry which is preliminary data.</text>
</comment>
<dbReference type="AlphaFoldDB" id="A0A9W8ZT09"/>
<proteinExistence type="predicted"/>
<accession>A0A9W8ZT09</accession>
<dbReference type="EMBL" id="JANVFS010000046">
    <property type="protein sequence ID" value="KAJ4466157.1"/>
    <property type="molecule type" value="Genomic_DNA"/>
</dbReference>